<protein>
    <submittedName>
        <fullName evidence="2">Uncharacterized protein</fullName>
    </submittedName>
</protein>
<keyword evidence="3" id="KW-1185">Reference proteome</keyword>
<dbReference type="Proteomes" id="UP000243579">
    <property type="component" value="Unassembled WGS sequence"/>
</dbReference>
<feature type="region of interest" description="Disordered" evidence="1">
    <location>
        <begin position="212"/>
        <end position="270"/>
    </location>
</feature>
<dbReference type="PANTHER" id="PTHR21963:SF1">
    <property type="entry name" value="SPERM-ASSOCIATED ANTIGEN 17"/>
    <property type="match status" value="1"/>
</dbReference>
<dbReference type="STRING" id="1202772.A0A1V9ZRG8"/>
<dbReference type="PANTHER" id="PTHR21963">
    <property type="entry name" value="PF6"/>
    <property type="match status" value="1"/>
</dbReference>
<reference evidence="2 3" key="1">
    <citation type="journal article" date="2014" name="Genome Biol. Evol.">
        <title>The secreted proteins of Achlya hypogyna and Thraustotheca clavata identify the ancestral oomycete secretome and reveal gene acquisitions by horizontal gene transfer.</title>
        <authorList>
            <person name="Misner I."/>
            <person name="Blouin N."/>
            <person name="Leonard G."/>
            <person name="Richards T.A."/>
            <person name="Lane C.E."/>
        </authorList>
    </citation>
    <scope>NUCLEOTIDE SEQUENCE [LARGE SCALE GENOMIC DNA]</scope>
    <source>
        <strain evidence="2 3">ATCC 48635</strain>
    </source>
</reference>
<comment type="caution">
    <text evidence="2">The sequence shown here is derived from an EMBL/GenBank/DDBJ whole genome shotgun (WGS) entry which is preliminary data.</text>
</comment>
<evidence type="ECO:0000313" key="3">
    <source>
        <dbReference type="Proteomes" id="UP000243579"/>
    </source>
</evidence>
<feature type="compositionally biased region" description="Basic and acidic residues" evidence="1">
    <location>
        <begin position="1282"/>
        <end position="1293"/>
    </location>
</feature>
<gene>
    <name evidence="2" type="ORF">ACHHYP_03266</name>
</gene>
<evidence type="ECO:0000313" key="2">
    <source>
        <dbReference type="EMBL" id="OQS00618.1"/>
    </source>
</evidence>
<feature type="compositionally biased region" description="Low complexity" evidence="1">
    <location>
        <begin position="256"/>
        <end position="267"/>
    </location>
</feature>
<organism evidence="2 3">
    <name type="scientific">Achlya hypogyna</name>
    <name type="common">Oomycete</name>
    <name type="synonym">Protoachlya hypogyna</name>
    <dbReference type="NCBI Taxonomy" id="1202772"/>
    <lineage>
        <taxon>Eukaryota</taxon>
        <taxon>Sar</taxon>
        <taxon>Stramenopiles</taxon>
        <taxon>Oomycota</taxon>
        <taxon>Saprolegniomycetes</taxon>
        <taxon>Saprolegniales</taxon>
        <taxon>Achlyaceae</taxon>
        <taxon>Achlya</taxon>
    </lineage>
</organism>
<dbReference type="GO" id="GO:1990716">
    <property type="term" value="C:axonemal central apparatus"/>
    <property type="evidence" value="ECO:0007669"/>
    <property type="project" value="TreeGrafter"/>
</dbReference>
<sequence>MEAERRPLNWRPYVVLLLSGNSKDEKGFLERLQVVLSGALTPRERGVFKVVTRADLGAFKDNTPPEALAGAFHALVEKDRAEYMLVNAAKFAPKPKLPIEREVTRLASSRMDSARGSARGLMMNSNNAPPVEPLAMPPMDGVDDDMLSAAQAALEHDARDGSPSHIYVLFDYPASVAEVKGLITHKMTNAEGPKGVALSALVDSVVSIVFPPARSGRRPSASAPIEDVKPVVPEPKVPEPTPAKHPAKGGKPKPPAVAASPEPDVVAAPPPVVEAPAEPPGESKLHKELVAAADVGGVEWTDFSFTTLQCASEAGEPRTLATLTKELKQTLTDLAVDKCKFKAWLSHVTVVDVPTEPPGRALDHLLRSYNEILDPVFEPSVGIAGVLYAMKEAIYRASSKDRRVAPPPTKTSLVLPQFIDHGDVARVGLCKALHLHLSKHESLRSGEPRLLLGKSLDEIEKEMWLLNDLPGVGFQGRKGMPMLPTLSLVERGVLDTELMQFHGLDTADVHYTRKLLDFEALLGPKWEGKLRFRTFLEHLPKHVLPQRLAALLGQNVVLLKHYYAPDDSLLVAGHTATPQGRMCSTKWAAADWVRHRPPFAAWHAESLLPRAYLTPRTVTALGACVALSHGELARVAEVTHAFFPSDHAVVYVVESPHAPTWLTVRKDWHVFGLRPSRDGFPMNFHASFEDGSHVTISRGYGRTILVTLTQTSGLVVTVSSDGSIQQEYANRTGHASTPNQHEARRVVLGKGTVISSRVNGSQVIMYANGHVGRRTSQAEPFWTVDEGGSPYSVTAAAASPPPPVAITLEVDPETKAVIAHRADGVVTVTHVDGSYLTQHADGTQILGNGANSHLIVRKEGYAEVSIDVDVNLTAQRHAKGMKVAVTKGGIRTRSVLRLYDGTTLEVDYDTRVIASVHGILRLRKPDGTIVIAQDNGLVEFRPRSLATTEYPKAQRGAQSCLTRDDEEEPDASSGAYFFDCAAGSLHLSDHEHNHFALTIGDGKSPPVMKVDLAGVVSPGDCSKYGVAPIDAKAVVNDPLQPFLLILHGDGTGIEAWRRTRIWVLRPKDVEDYMQQLGRDRSIERVPCVSLGGATDPKLHVYTHALGAFEPAPVADAKERAAILASATIPARASALLLQQLHNTVPLRPPPVRLVRRLKEIVPFNSTQFDAMMGALAAWDAWVANREVTKDQYAVFDPRDEETRAQAHVMEKKIAAAYKATRARKKAERLKNREKERLAKLNVALEEATHEPSAAMSTLKEVENEEDEEEDADEDEGRYPGMHSDDSDADSRDDLDINVDDEYELLLCAFSTADTESVGRLNAVQTRRALVHALGFGVAQADVNTAIEAYSEGYDDTVTFEVFARILTVMKENHEDDATSVLLRKNSPRPKHP</sequence>
<feature type="compositionally biased region" description="Acidic residues" evidence="1">
    <location>
        <begin position="1262"/>
        <end position="1275"/>
    </location>
</feature>
<feature type="compositionally biased region" description="Pro residues" evidence="1">
    <location>
        <begin position="232"/>
        <end position="243"/>
    </location>
</feature>
<dbReference type="GO" id="GO:1904158">
    <property type="term" value="P:axonemal central apparatus assembly"/>
    <property type="evidence" value="ECO:0007669"/>
    <property type="project" value="TreeGrafter"/>
</dbReference>
<dbReference type="InterPro" id="IPR026173">
    <property type="entry name" value="SPAG17"/>
</dbReference>
<dbReference type="EMBL" id="JNBR01000028">
    <property type="protein sequence ID" value="OQS00618.1"/>
    <property type="molecule type" value="Genomic_DNA"/>
</dbReference>
<feature type="region of interest" description="Disordered" evidence="1">
    <location>
        <begin position="1244"/>
        <end position="1293"/>
    </location>
</feature>
<accession>A0A1V9ZRG8</accession>
<name>A0A1V9ZRG8_ACHHY</name>
<evidence type="ECO:0000256" key="1">
    <source>
        <dbReference type="SAM" id="MobiDB-lite"/>
    </source>
</evidence>
<dbReference type="OrthoDB" id="10257153at2759"/>
<proteinExistence type="predicted"/>